<dbReference type="InterPro" id="IPR032675">
    <property type="entry name" value="LRR_dom_sf"/>
</dbReference>
<dbReference type="OrthoDB" id="2242903at2759"/>
<comment type="caution">
    <text evidence="2">The sequence shown here is derived from an EMBL/GenBank/DDBJ whole genome shotgun (WGS) entry which is preliminary data.</text>
</comment>
<gene>
    <name evidence="2" type="ORF">CTI12_AA595660</name>
</gene>
<name>A0A2U1KJE0_ARTAN</name>
<dbReference type="EMBL" id="PKPP01017539">
    <property type="protein sequence ID" value="PWA36875.1"/>
    <property type="molecule type" value="Genomic_DNA"/>
</dbReference>
<dbReference type="InterPro" id="IPR044809">
    <property type="entry name" value="AUF1-like"/>
</dbReference>
<dbReference type="SUPFAM" id="SSF52047">
    <property type="entry name" value="RNI-like"/>
    <property type="match status" value="1"/>
</dbReference>
<dbReference type="Gene3D" id="3.80.10.10">
    <property type="entry name" value="Ribonuclease Inhibitor"/>
    <property type="match status" value="1"/>
</dbReference>
<dbReference type="Pfam" id="PF00646">
    <property type="entry name" value="F-box"/>
    <property type="match status" value="1"/>
</dbReference>
<keyword evidence="3" id="KW-1185">Reference proteome</keyword>
<feature type="domain" description="F-box" evidence="1">
    <location>
        <begin position="1"/>
        <end position="34"/>
    </location>
</feature>
<accession>A0A2U1KJE0</accession>
<proteinExistence type="predicted"/>
<dbReference type="InterPro" id="IPR001810">
    <property type="entry name" value="F-box_dom"/>
</dbReference>
<dbReference type="PROSITE" id="PS50181">
    <property type="entry name" value="FBOX"/>
    <property type="match status" value="1"/>
</dbReference>
<evidence type="ECO:0000259" key="1">
    <source>
        <dbReference type="PROSITE" id="PS50181"/>
    </source>
</evidence>
<protein>
    <submittedName>
        <fullName evidence="2">F-box/RNI-like superfamily protein</fullName>
    </submittedName>
</protein>
<dbReference type="PANTHER" id="PTHR31215">
    <property type="entry name" value="OS05G0510400 PROTEIN-RELATED"/>
    <property type="match status" value="1"/>
</dbReference>
<sequence length="484" mass="55197">MDTLPEPILFDILSRLDSADVTRLRLTSNTFETLYPELRSINLQCTFKWFLHSSARVSNSSNSSQTVTPFKTVLINLISDLRVVESVRIGITNTLRYLPDGYFDEKEDDLHLTDVDFIMEWLPRVSETLKSLSITDFFIQSVRRRTNVLFLISVYCQNLVDLELKYAWLFTLTLNPMPMLTTLTLEQLGLDHSAFADAGQNLVDLELKYAWLFTLTLNPMPMLTTLTLEQVRFSDKLLNELNECFPNLQVLNLIDISGLVYPIIRLLNLKSFHFAVNSWLALTIVTPNLLFLKLECSRTGKLFVEAPALSEFHLTLDKAGTFSIKMFENLNTLVLESLHLDFILSVFPVTYSVENLTLESREWTNGAIGESVYDLGKVFSIFPNTSSLCIKSRDFSELDPSFNLIGLKTLCVYLAVVDPIVIFSSIASVMDECICLSEVSVVIKHDSAGDAYQSFIAKCMAYWPLMKWKWGTWSEGREDTWLSF</sequence>
<reference evidence="2 3" key="1">
    <citation type="journal article" date="2018" name="Mol. Plant">
        <title>The genome of Artemisia annua provides insight into the evolution of Asteraceae family and artemisinin biosynthesis.</title>
        <authorList>
            <person name="Shen Q."/>
            <person name="Zhang L."/>
            <person name="Liao Z."/>
            <person name="Wang S."/>
            <person name="Yan T."/>
            <person name="Shi P."/>
            <person name="Liu M."/>
            <person name="Fu X."/>
            <person name="Pan Q."/>
            <person name="Wang Y."/>
            <person name="Lv Z."/>
            <person name="Lu X."/>
            <person name="Zhang F."/>
            <person name="Jiang W."/>
            <person name="Ma Y."/>
            <person name="Chen M."/>
            <person name="Hao X."/>
            <person name="Li L."/>
            <person name="Tang Y."/>
            <person name="Lv G."/>
            <person name="Zhou Y."/>
            <person name="Sun X."/>
            <person name="Brodelius P.E."/>
            <person name="Rose J.K.C."/>
            <person name="Tang K."/>
        </authorList>
    </citation>
    <scope>NUCLEOTIDE SEQUENCE [LARGE SCALE GENOMIC DNA]</scope>
    <source>
        <strain evidence="3">cv. Huhao1</strain>
        <tissue evidence="2">Leaf</tissue>
    </source>
</reference>
<evidence type="ECO:0000313" key="2">
    <source>
        <dbReference type="EMBL" id="PWA36875.1"/>
    </source>
</evidence>
<evidence type="ECO:0000313" key="3">
    <source>
        <dbReference type="Proteomes" id="UP000245207"/>
    </source>
</evidence>
<organism evidence="2 3">
    <name type="scientific">Artemisia annua</name>
    <name type="common">Sweet wormwood</name>
    <dbReference type="NCBI Taxonomy" id="35608"/>
    <lineage>
        <taxon>Eukaryota</taxon>
        <taxon>Viridiplantae</taxon>
        <taxon>Streptophyta</taxon>
        <taxon>Embryophyta</taxon>
        <taxon>Tracheophyta</taxon>
        <taxon>Spermatophyta</taxon>
        <taxon>Magnoliopsida</taxon>
        <taxon>eudicotyledons</taxon>
        <taxon>Gunneridae</taxon>
        <taxon>Pentapetalae</taxon>
        <taxon>asterids</taxon>
        <taxon>campanulids</taxon>
        <taxon>Asterales</taxon>
        <taxon>Asteraceae</taxon>
        <taxon>Asteroideae</taxon>
        <taxon>Anthemideae</taxon>
        <taxon>Artemisiinae</taxon>
        <taxon>Artemisia</taxon>
    </lineage>
</organism>
<dbReference type="AlphaFoldDB" id="A0A2U1KJE0"/>
<dbReference type="Proteomes" id="UP000245207">
    <property type="component" value="Unassembled WGS sequence"/>
</dbReference>